<proteinExistence type="predicted"/>
<feature type="non-terminal residue" evidence="1">
    <location>
        <position position="34"/>
    </location>
</feature>
<dbReference type="EMBL" id="UINC01062901">
    <property type="protein sequence ID" value="SVB89965.1"/>
    <property type="molecule type" value="Genomic_DNA"/>
</dbReference>
<protein>
    <submittedName>
        <fullName evidence="1">Uncharacterized protein</fullName>
    </submittedName>
</protein>
<dbReference type="AlphaFoldDB" id="A0A382HSA1"/>
<reference evidence="1" key="1">
    <citation type="submission" date="2018-05" db="EMBL/GenBank/DDBJ databases">
        <authorList>
            <person name="Lanie J.A."/>
            <person name="Ng W.-L."/>
            <person name="Kazmierczak K.M."/>
            <person name="Andrzejewski T.M."/>
            <person name="Davidsen T.M."/>
            <person name="Wayne K.J."/>
            <person name="Tettelin H."/>
            <person name="Glass J.I."/>
            <person name="Rusch D."/>
            <person name="Podicherti R."/>
            <person name="Tsui H.-C.T."/>
            <person name="Winkler M.E."/>
        </authorList>
    </citation>
    <scope>NUCLEOTIDE SEQUENCE</scope>
</reference>
<name>A0A382HSA1_9ZZZZ</name>
<evidence type="ECO:0000313" key="1">
    <source>
        <dbReference type="EMBL" id="SVB89965.1"/>
    </source>
</evidence>
<accession>A0A382HSA1</accession>
<gene>
    <name evidence="1" type="ORF">METZ01_LOCUS242819</name>
</gene>
<organism evidence="1">
    <name type="scientific">marine metagenome</name>
    <dbReference type="NCBI Taxonomy" id="408172"/>
    <lineage>
        <taxon>unclassified sequences</taxon>
        <taxon>metagenomes</taxon>
        <taxon>ecological metagenomes</taxon>
    </lineage>
</organism>
<sequence length="34" mass="3898">MVNDIEFAAMALHLNTVPGFWEGIVYKDIFPNFP</sequence>